<comment type="caution">
    <text evidence="1">The sequence shown here is derived from an EMBL/GenBank/DDBJ whole genome shotgun (WGS) entry which is preliminary data.</text>
</comment>
<protein>
    <submittedName>
        <fullName evidence="1">Uncharacterized protein</fullName>
    </submittedName>
</protein>
<dbReference type="Proteomes" id="UP000293874">
    <property type="component" value="Unassembled WGS sequence"/>
</dbReference>
<evidence type="ECO:0000313" key="2">
    <source>
        <dbReference type="Proteomes" id="UP000293874"/>
    </source>
</evidence>
<reference evidence="1 2" key="1">
    <citation type="submission" date="2019-02" db="EMBL/GenBank/DDBJ databases">
        <title>Genomic Encyclopedia of Type Strains, Phase IV (KMG-IV): sequencing the most valuable type-strain genomes for metagenomic binning, comparative biology and taxonomic classification.</title>
        <authorList>
            <person name="Goeker M."/>
        </authorList>
    </citation>
    <scope>NUCLEOTIDE SEQUENCE [LARGE SCALE GENOMIC DNA]</scope>
    <source>
        <strain evidence="1 2">DSM 18116</strain>
    </source>
</reference>
<organism evidence="1 2">
    <name type="scientific">Pseudobacter ginsenosidimutans</name>
    <dbReference type="NCBI Taxonomy" id="661488"/>
    <lineage>
        <taxon>Bacteria</taxon>
        <taxon>Pseudomonadati</taxon>
        <taxon>Bacteroidota</taxon>
        <taxon>Chitinophagia</taxon>
        <taxon>Chitinophagales</taxon>
        <taxon>Chitinophagaceae</taxon>
        <taxon>Pseudobacter</taxon>
    </lineage>
</organism>
<accession>A0A4Q7N262</accession>
<sequence length="31" mass="3506">MIAVCAKIKLINNMMLRLSGTHLCMMQKEIA</sequence>
<dbReference type="AlphaFoldDB" id="A0A4Q7N262"/>
<proteinExistence type="predicted"/>
<dbReference type="EMBL" id="SGXA01000001">
    <property type="protein sequence ID" value="RZS74809.1"/>
    <property type="molecule type" value="Genomic_DNA"/>
</dbReference>
<keyword evidence="2" id="KW-1185">Reference proteome</keyword>
<evidence type="ECO:0000313" key="1">
    <source>
        <dbReference type="EMBL" id="RZS74809.1"/>
    </source>
</evidence>
<gene>
    <name evidence="1" type="ORF">EV199_0660</name>
</gene>
<name>A0A4Q7N262_9BACT</name>